<name>A0ABQ5WG56_GLUJA</name>
<dbReference type="Proteomes" id="UP001156613">
    <property type="component" value="Unassembled WGS sequence"/>
</dbReference>
<evidence type="ECO:0000313" key="1">
    <source>
        <dbReference type="EMBL" id="GLQ58688.1"/>
    </source>
</evidence>
<gene>
    <name evidence="1" type="ORF">GCM10010937_04910</name>
</gene>
<sequence>MTAEDAVNLYHSHTTVVDYQLFPSKNPDQFLMNDGSEQLVLCQDWLEAFLYGSRLQQDFYVQSEGCESENYQPSTHIPDNH</sequence>
<protein>
    <submittedName>
        <fullName evidence="1">Uncharacterized protein</fullName>
    </submittedName>
</protein>
<dbReference type="EMBL" id="BSNT01000016">
    <property type="protein sequence ID" value="GLQ58688.1"/>
    <property type="molecule type" value="Genomic_DNA"/>
</dbReference>
<reference evidence="2" key="1">
    <citation type="journal article" date="2019" name="Int. J. Syst. Evol. Microbiol.">
        <title>The Global Catalogue of Microorganisms (GCM) 10K type strain sequencing project: providing services to taxonomists for standard genome sequencing and annotation.</title>
        <authorList>
            <consortium name="The Broad Institute Genomics Platform"/>
            <consortium name="The Broad Institute Genome Sequencing Center for Infectious Disease"/>
            <person name="Wu L."/>
            <person name="Ma J."/>
        </authorList>
    </citation>
    <scope>NUCLEOTIDE SEQUENCE [LARGE SCALE GENOMIC DNA]</scope>
    <source>
        <strain evidence="2">NBRC 3271</strain>
    </source>
</reference>
<keyword evidence="2" id="KW-1185">Reference proteome</keyword>
<accession>A0ABQ5WG56</accession>
<organism evidence="1 2">
    <name type="scientific">Gluconobacter japonicus</name>
    <dbReference type="NCBI Taxonomy" id="376620"/>
    <lineage>
        <taxon>Bacteria</taxon>
        <taxon>Pseudomonadati</taxon>
        <taxon>Pseudomonadota</taxon>
        <taxon>Alphaproteobacteria</taxon>
        <taxon>Acetobacterales</taxon>
        <taxon>Acetobacteraceae</taxon>
        <taxon>Gluconobacter</taxon>
    </lineage>
</organism>
<evidence type="ECO:0000313" key="2">
    <source>
        <dbReference type="Proteomes" id="UP001156613"/>
    </source>
</evidence>
<proteinExistence type="predicted"/>
<comment type="caution">
    <text evidence="1">The sequence shown here is derived from an EMBL/GenBank/DDBJ whole genome shotgun (WGS) entry which is preliminary data.</text>
</comment>